<dbReference type="PANTHER" id="PTHR35800:SF1">
    <property type="entry name" value="RNA-BINDING PROTEIN KHPB"/>
    <property type="match status" value="1"/>
</dbReference>
<dbReference type="GO" id="GO:0003723">
    <property type="term" value="F:RNA binding"/>
    <property type="evidence" value="ECO:0007669"/>
    <property type="project" value="InterPro"/>
</dbReference>
<dbReference type="Pfam" id="PF14804">
    <property type="entry name" value="Jag_N"/>
    <property type="match status" value="1"/>
</dbReference>
<comment type="caution">
    <text evidence="2">The sequence shown here is derived from an EMBL/GenBank/DDBJ whole genome shotgun (WGS) entry which is preliminary data.</text>
</comment>
<dbReference type="Pfam" id="PF18472">
    <property type="entry name" value="HP1451_C"/>
    <property type="match status" value="1"/>
</dbReference>
<dbReference type="AlphaFoldDB" id="A0A4U8TNG7"/>
<dbReference type="EMBL" id="JRPD02000001">
    <property type="protein sequence ID" value="TLE01576.1"/>
    <property type="molecule type" value="Genomic_DNA"/>
</dbReference>
<evidence type="ECO:0000313" key="3">
    <source>
        <dbReference type="Proteomes" id="UP000029922"/>
    </source>
</evidence>
<dbReference type="Gene3D" id="3.30.30.80">
    <property type="entry name" value="probable RNA-binding protein from clostridium symbiosum atcc 14940"/>
    <property type="match status" value="1"/>
</dbReference>
<protein>
    <submittedName>
        <fullName evidence="2">Protein jag</fullName>
    </submittedName>
</protein>
<reference evidence="2 3" key="1">
    <citation type="journal article" date="2014" name="Genome Announc.">
        <title>Draft genome sequences of eight enterohepatic helicobacter species isolated from both laboratory and wild rodents.</title>
        <authorList>
            <person name="Sheh A."/>
            <person name="Shen Z."/>
            <person name="Fox J.G."/>
        </authorList>
    </citation>
    <scope>NUCLEOTIDE SEQUENCE [LARGE SCALE GENOMIC DNA]</scope>
    <source>
        <strain evidence="2 3">ST1</strain>
    </source>
</reference>
<gene>
    <name evidence="2" type="ORF">LS73_000060</name>
</gene>
<dbReference type="InterPro" id="IPR038247">
    <property type="entry name" value="Jag_N_dom_sf"/>
</dbReference>
<dbReference type="Proteomes" id="UP000029922">
    <property type="component" value="Unassembled WGS sequence"/>
</dbReference>
<evidence type="ECO:0000313" key="2">
    <source>
        <dbReference type="EMBL" id="TLE01576.1"/>
    </source>
</evidence>
<dbReference type="InterPro" id="IPR015946">
    <property type="entry name" value="KH_dom-like_a/b"/>
</dbReference>
<dbReference type="InterPro" id="IPR040977">
    <property type="entry name" value="HP1451_C"/>
</dbReference>
<dbReference type="SMART" id="SM01245">
    <property type="entry name" value="Jag_N"/>
    <property type="match status" value="1"/>
</dbReference>
<dbReference type="Gene3D" id="3.30.300.20">
    <property type="match status" value="1"/>
</dbReference>
<accession>A0A4U8TNG7</accession>
<name>A0A4U8TNG7_9HELI</name>
<sequence>MKTRDKIMKKFVSNSIDSCLLQASEYFGCSVDYIDYEIIQNPSAGFLGFGKKEAIIIAYFSNVAKSIQSQHYIRNQYLDPIKIEQVQTNNNDSNELAWSDGFNNKIYNTNSLDIGKYDGDGLENSKIHDSNKDTYILRNNLNNIKYNMPDIKDKQYEYIEDNEYSIDQSNMDICSSNIVLNKHHTESQDNISCNLPASSLYCYDMESNAMIIACQEIKDELVELLGILPLDIDKIEVKPYNTHSVFIIIDGIDSALLIGQKGYRYKSLSYMLFNWINTRYGYGVHLEIAQFLKSQEQAMKSYLKSIILKANEHGFAKTKHLDGVLAYIALRILRQQLPNMYIISHDGDNNEKYITIDSFSNNSRIN</sequence>
<dbReference type="InterPro" id="IPR039247">
    <property type="entry name" value="KhpB"/>
</dbReference>
<dbReference type="InterPro" id="IPR032782">
    <property type="entry name" value="KhpB_N"/>
</dbReference>
<dbReference type="PANTHER" id="PTHR35800">
    <property type="entry name" value="PROTEIN JAG"/>
    <property type="match status" value="1"/>
</dbReference>
<dbReference type="OrthoDB" id="5329502at2"/>
<proteinExistence type="predicted"/>
<evidence type="ECO:0000259" key="1">
    <source>
        <dbReference type="SMART" id="SM01245"/>
    </source>
</evidence>
<organism evidence="2 3">
    <name type="scientific">Helicobacter muridarum</name>
    <dbReference type="NCBI Taxonomy" id="216"/>
    <lineage>
        <taxon>Bacteria</taxon>
        <taxon>Pseudomonadati</taxon>
        <taxon>Campylobacterota</taxon>
        <taxon>Epsilonproteobacteria</taxon>
        <taxon>Campylobacterales</taxon>
        <taxon>Helicobacteraceae</taxon>
        <taxon>Helicobacter</taxon>
    </lineage>
</organism>
<feature type="domain" description="RNA-binding protein KhpB N-terminal" evidence="1">
    <location>
        <begin position="10"/>
        <end position="61"/>
    </location>
</feature>
<dbReference type="Gene3D" id="3.30.1370.180">
    <property type="match status" value="1"/>
</dbReference>